<dbReference type="EMBL" id="LAZR01061886">
    <property type="protein sequence ID" value="KKK62672.1"/>
    <property type="molecule type" value="Genomic_DNA"/>
</dbReference>
<reference evidence="1" key="1">
    <citation type="journal article" date="2015" name="Nature">
        <title>Complex archaea that bridge the gap between prokaryotes and eukaryotes.</title>
        <authorList>
            <person name="Spang A."/>
            <person name="Saw J.H."/>
            <person name="Jorgensen S.L."/>
            <person name="Zaremba-Niedzwiedzka K."/>
            <person name="Martijn J."/>
            <person name="Lind A.E."/>
            <person name="van Eijk R."/>
            <person name="Schleper C."/>
            <person name="Guy L."/>
            <person name="Ettema T.J."/>
        </authorList>
    </citation>
    <scope>NUCLEOTIDE SEQUENCE</scope>
</reference>
<feature type="non-terminal residue" evidence="1">
    <location>
        <position position="1"/>
    </location>
</feature>
<protein>
    <submittedName>
        <fullName evidence="1">Uncharacterized protein</fullName>
    </submittedName>
</protein>
<comment type="caution">
    <text evidence="1">The sequence shown here is derived from an EMBL/GenBank/DDBJ whole genome shotgun (WGS) entry which is preliminary data.</text>
</comment>
<evidence type="ECO:0000313" key="1">
    <source>
        <dbReference type="EMBL" id="KKK62672.1"/>
    </source>
</evidence>
<dbReference type="AlphaFoldDB" id="A0A0F8X0M9"/>
<organism evidence="1">
    <name type="scientific">marine sediment metagenome</name>
    <dbReference type="NCBI Taxonomy" id="412755"/>
    <lineage>
        <taxon>unclassified sequences</taxon>
        <taxon>metagenomes</taxon>
        <taxon>ecological metagenomes</taxon>
    </lineage>
</organism>
<accession>A0A0F8X0M9</accession>
<name>A0A0F8X0M9_9ZZZZ</name>
<proteinExistence type="predicted"/>
<gene>
    <name evidence="1" type="ORF">LCGC14_3002000</name>
</gene>
<sequence>TTTGLKNVVEDTTPELGGEMDAGAHSIGFTQQTATGDGTTTIDWKLGNKFYFTFGAQADTFTFTAPTNPCNLILVLKQDGTGGRIPTFPVTVLWSGGSMPTFSTGGNAVDLVAFYYDGTSYHAVETLDFS</sequence>